<dbReference type="RefSeq" id="WP_092745168.1">
    <property type="nucleotide sequence ID" value="NZ_FMZC01000013.1"/>
</dbReference>
<dbReference type="OrthoDB" id="195620at2"/>
<gene>
    <name evidence="2" type="ORF">SAMN05192589_11373</name>
</gene>
<accession>A0A1G7AVL8</accession>
<protein>
    <recommendedName>
        <fullName evidence="4">DUF3016 domain-containing protein</fullName>
    </recommendedName>
</protein>
<evidence type="ECO:0000313" key="2">
    <source>
        <dbReference type="EMBL" id="SDE18637.1"/>
    </source>
</evidence>
<evidence type="ECO:0008006" key="4">
    <source>
        <dbReference type="Google" id="ProtNLM"/>
    </source>
</evidence>
<dbReference type="STRING" id="187868.SAMN05192589_11373"/>
<dbReference type="InterPro" id="IPR021557">
    <property type="entry name" value="DUF3016"/>
</dbReference>
<reference evidence="2 3" key="1">
    <citation type="submission" date="2016-10" db="EMBL/GenBank/DDBJ databases">
        <authorList>
            <person name="de Groot N.N."/>
        </authorList>
    </citation>
    <scope>NUCLEOTIDE SEQUENCE [LARGE SCALE GENOMIC DNA]</scope>
    <source>
        <strain evidence="2 3">DSM 16619</strain>
    </source>
</reference>
<proteinExistence type="predicted"/>
<keyword evidence="3" id="KW-1185">Reference proteome</keyword>
<evidence type="ECO:0000256" key="1">
    <source>
        <dbReference type="SAM" id="MobiDB-lite"/>
    </source>
</evidence>
<dbReference type="Proteomes" id="UP000198781">
    <property type="component" value="Unassembled WGS sequence"/>
</dbReference>
<dbReference type="AlphaFoldDB" id="A0A1G7AVL8"/>
<feature type="compositionally biased region" description="Low complexity" evidence="1">
    <location>
        <begin position="74"/>
        <end position="86"/>
    </location>
</feature>
<organism evidence="2 3">
    <name type="scientific">Paracidovorax valerianellae</name>
    <dbReference type="NCBI Taxonomy" id="187868"/>
    <lineage>
        <taxon>Bacteria</taxon>
        <taxon>Pseudomonadati</taxon>
        <taxon>Pseudomonadota</taxon>
        <taxon>Betaproteobacteria</taxon>
        <taxon>Burkholderiales</taxon>
        <taxon>Comamonadaceae</taxon>
        <taxon>Paracidovorax</taxon>
    </lineage>
</organism>
<evidence type="ECO:0000313" key="3">
    <source>
        <dbReference type="Proteomes" id="UP000198781"/>
    </source>
</evidence>
<dbReference type="PROSITE" id="PS51318">
    <property type="entry name" value="TAT"/>
    <property type="match status" value="1"/>
</dbReference>
<feature type="region of interest" description="Disordered" evidence="1">
    <location>
        <begin position="48"/>
        <end position="86"/>
    </location>
</feature>
<dbReference type="EMBL" id="FMZC01000013">
    <property type="protein sequence ID" value="SDE18637.1"/>
    <property type="molecule type" value="Genomic_DNA"/>
</dbReference>
<name>A0A1G7AVL8_9BURK</name>
<dbReference type="InterPro" id="IPR006311">
    <property type="entry name" value="TAT_signal"/>
</dbReference>
<sequence>MTTHLPKPTGRGTVVRPARTAWPHRGHGRRALAALAAVAAVAALSGCAGGPATAPQTPPAPVATQGPSPEATRPAAAPAGPAARGPHAVAPGVVSVVYDDPSRFSDSRMGPHESDRARRAWVDALCQHLSERAAAALPDGQQLEVRITDVQRAGGFEPGRGPQLSQVRIVRDIYPPRIDLEFKRLAADGSVLQSGRRELRDPTFLARAGRGSSDALRYEKALIDDWVRAEIGAPLPQ</sequence>
<dbReference type="Pfam" id="PF11454">
    <property type="entry name" value="DUF3016"/>
    <property type="match status" value="1"/>
</dbReference>